<evidence type="ECO:0000313" key="5">
    <source>
        <dbReference type="EMBL" id="RCI11579.1"/>
    </source>
</evidence>
<feature type="compositionally biased region" description="Acidic residues" evidence="3">
    <location>
        <begin position="916"/>
        <end position="930"/>
    </location>
</feature>
<dbReference type="SMART" id="SM00271">
    <property type="entry name" value="DnaJ"/>
    <property type="match status" value="1"/>
</dbReference>
<proteinExistence type="predicted"/>
<feature type="compositionally biased region" description="Basic and acidic residues" evidence="3">
    <location>
        <begin position="1183"/>
        <end position="1206"/>
    </location>
</feature>
<feature type="region of interest" description="Disordered" evidence="3">
    <location>
        <begin position="912"/>
        <end position="936"/>
    </location>
</feature>
<dbReference type="InterPro" id="IPR029058">
    <property type="entry name" value="AB_hydrolase_fold"/>
</dbReference>
<dbReference type="SUPFAM" id="SSF103025">
    <property type="entry name" value="Folate-binding domain"/>
    <property type="match status" value="1"/>
</dbReference>
<dbReference type="PROSITE" id="PS50076">
    <property type="entry name" value="DNAJ_2"/>
    <property type="match status" value="1"/>
</dbReference>
<gene>
    <name evidence="5" type="ORF">L249_7166</name>
</gene>
<dbReference type="Gene3D" id="1.10.287.110">
    <property type="entry name" value="DnaJ domain"/>
    <property type="match status" value="1"/>
</dbReference>
<sequence length="1219" mass="136545">MPIDCGIVRQALHRHSELTKSSAEGIEARIEYEISDRRTLLSAEKHSGSAGLYPFPPPPFELPPSASAMHRRTFSLVRTAGRRSQSSLATEPARTGLAALASRRLLRMEGPDAAKFLQGLITANVNDVDGQPRRDAFYTGFLNATGRVLYDAFVYPTAAGAGGYLVEADATHVADLARYVRRYKLRARVDVQNLSPDEASVWHAWDDDGDAAERLARDSSSLVLRDPRAPGLGCRIIQQGDAVPMVPGLELRREEAYTLRRILAGVPEGQDELVSGQALPLESNMDVMNGIDFRKGCYVGQELTIRTRHRGVVRKRIFPCVVYDGAEPTDLIYDSGQAPLVPRDTSIGRFGKKGRSAGKWLRGVGNIGLGLCRLEIMTDLSLPGEQAAATYRTGDEFVVEWDDGRSAKVKAFVPAWLRRALDDAVSFMAPSKSARLAAPRPRGRWDREAQSNMACKPTLPAAMAVGVKKRLIVCCDGTWMNSAYGYVKPGLLGVRGGLQVPSNVTRISRCFKRRCSDGTLQIIYYESGVGSGSNVLDSITGGAFGVGLAERVREAYAFLCANYSDGDDMLLVGFSRGAFTARSVAGLLANLGLLTREGVEHFYPIFKDMQNWHNDDYRDPFPSLPFPEKPRGREAAAVYRERLVEMGYTRVHQHDGTLITVKAICVWDTVGSLSIPRSRTCKWHDTALSDRIEHAFQALALDETRAPFSPALWERPRYATTVLKQVWFPGNHSNCGGGWDDQGIANCTLACTFISLIHVHPMASVGVEFDIESLDRVIQRSKDHYMNTVVKHSRRQRRRDKLRKWAVDAIYNANRPVRPWGLGAIQRDASLLFKLCGSMTRTPGVYKQVDPKTRLDMSEFLHDTNETVHSSVRARLACGGLGLNDESVWTCPALSSWRLKQVRFMAMTAKAGTKYDDDDDEEEDEEEEEKGEEKGEIETRWIWKYVGDERDAPADPSQRTMREEPLGPYEAYLLRKCGGRPNVLTFAERRAGWAGARRRIPGFPGVTMSEGGSKMSAGDDSNSNKADLLRWASEYADQELDLYDLLGVDALTAKQEIHRAWRKRSLKYHPDKAGDQFDGSKWELFERARDVLCDDAARAAYDQASKARLLRRKEREAMDQERKRFVVDLEARELAAQTQQRNKEQARREAVQRERERLAEAERARLEEQRRRTEAAEEAEDLAEAKRRIREKKEEKARRKQAKDAIRPSFATGNWSATS</sequence>
<organism evidence="5 6">
    <name type="scientific">Ophiocordyceps polyrhachis-furcata BCC 54312</name>
    <dbReference type="NCBI Taxonomy" id="1330021"/>
    <lineage>
        <taxon>Eukaryota</taxon>
        <taxon>Fungi</taxon>
        <taxon>Dikarya</taxon>
        <taxon>Ascomycota</taxon>
        <taxon>Pezizomycotina</taxon>
        <taxon>Sordariomycetes</taxon>
        <taxon>Hypocreomycetidae</taxon>
        <taxon>Hypocreales</taxon>
        <taxon>Ophiocordycipitaceae</taxon>
        <taxon>Ophiocordyceps</taxon>
    </lineage>
</organism>
<dbReference type="Gene3D" id="3.30.1360.120">
    <property type="entry name" value="Probable tRNA modification gtpase trme, domain 1"/>
    <property type="match status" value="2"/>
</dbReference>
<dbReference type="Pfam" id="PF25455">
    <property type="entry name" value="Beta-barrel_CAF17_C"/>
    <property type="match status" value="1"/>
</dbReference>
<reference evidence="5 6" key="1">
    <citation type="journal article" date="2015" name="BMC Genomics">
        <title>Insights from the genome of Ophiocordyceps polyrhachis-furcata to pathogenicity and host specificity in insect fungi.</title>
        <authorList>
            <person name="Wichadakul D."/>
            <person name="Kobmoo N."/>
            <person name="Ingsriswang S."/>
            <person name="Tangphatsornruang S."/>
            <person name="Chantasingh D."/>
            <person name="Luangsa-ard J.J."/>
            <person name="Eurwilaichitr L."/>
        </authorList>
    </citation>
    <scope>NUCLEOTIDE SEQUENCE [LARGE SCALE GENOMIC DNA]</scope>
    <source>
        <strain evidence="5 6">BCC 54312</strain>
    </source>
</reference>
<name>A0A367LAY4_9HYPO</name>
<protein>
    <recommendedName>
        <fullName evidence="2">Iron-sulfur cluster assembly factor IBA57 homolog, mitochondrial</fullName>
    </recommendedName>
</protein>
<dbReference type="InterPro" id="IPR057460">
    <property type="entry name" value="CAF17_C"/>
</dbReference>
<evidence type="ECO:0000256" key="3">
    <source>
        <dbReference type="SAM" id="MobiDB-lite"/>
    </source>
</evidence>
<dbReference type="STRING" id="1330021.A0A367LAY4"/>
<dbReference type="OrthoDB" id="3057168at2759"/>
<dbReference type="InterPro" id="IPR001623">
    <property type="entry name" value="DnaJ_domain"/>
</dbReference>
<dbReference type="Pfam" id="PF00226">
    <property type="entry name" value="DnaJ"/>
    <property type="match status" value="1"/>
</dbReference>
<dbReference type="NCBIfam" id="TIGR03317">
    <property type="entry name" value="ygfZ_signature"/>
    <property type="match status" value="1"/>
</dbReference>
<feature type="compositionally biased region" description="Basic and acidic residues" evidence="3">
    <location>
        <begin position="1141"/>
        <end position="1175"/>
    </location>
</feature>
<dbReference type="InterPro" id="IPR018712">
    <property type="entry name" value="Tle1-like_cat"/>
</dbReference>
<dbReference type="AlphaFoldDB" id="A0A367LAY4"/>
<dbReference type="InterPro" id="IPR027266">
    <property type="entry name" value="TrmE/GcvT-like"/>
</dbReference>
<dbReference type="EMBL" id="LKCN02000010">
    <property type="protein sequence ID" value="RCI11579.1"/>
    <property type="molecule type" value="Genomic_DNA"/>
</dbReference>
<evidence type="ECO:0000313" key="6">
    <source>
        <dbReference type="Proteomes" id="UP000253664"/>
    </source>
</evidence>
<dbReference type="PANTHER" id="PTHR33840:SF1">
    <property type="entry name" value="TLE1 PHOSPHOLIPASE DOMAIN-CONTAINING PROTEIN"/>
    <property type="match status" value="1"/>
</dbReference>
<dbReference type="SUPFAM" id="SSF46565">
    <property type="entry name" value="Chaperone J-domain"/>
    <property type="match status" value="1"/>
</dbReference>
<dbReference type="InterPro" id="IPR036869">
    <property type="entry name" value="J_dom_sf"/>
</dbReference>
<comment type="caution">
    <text evidence="5">The sequence shown here is derived from an EMBL/GenBank/DDBJ whole genome shotgun (WGS) entry which is preliminary data.</text>
</comment>
<evidence type="ECO:0000259" key="4">
    <source>
        <dbReference type="PROSITE" id="PS50076"/>
    </source>
</evidence>
<dbReference type="Pfam" id="PF09994">
    <property type="entry name" value="T6SS_Tle1-like_cat"/>
    <property type="match status" value="1"/>
</dbReference>
<dbReference type="Proteomes" id="UP000253664">
    <property type="component" value="Unassembled WGS sequence"/>
</dbReference>
<accession>A0A367LAY4</accession>
<dbReference type="CDD" id="cd06257">
    <property type="entry name" value="DnaJ"/>
    <property type="match status" value="1"/>
</dbReference>
<dbReference type="PANTHER" id="PTHR33840">
    <property type="match status" value="1"/>
</dbReference>
<evidence type="ECO:0000256" key="2">
    <source>
        <dbReference type="ARBA" id="ARBA00093637"/>
    </source>
</evidence>
<feature type="region of interest" description="Disordered" evidence="3">
    <location>
        <begin position="1004"/>
        <end position="1023"/>
    </location>
</feature>
<dbReference type="InterPro" id="IPR017703">
    <property type="entry name" value="YgfZ/GCV_T_CS"/>
</dbReference>
<feature type="domain" description="J" evidence="4">
    <location>
        <begin position="1041"/>
        <end position="1105"/>
    </location>
</feature>
<dbReference type="SUPFAM" id="SSF53474">
    <property type="entry name" value="alpha/beta-Hydrolases"/>
    <property type="match status" value="1"/>
</dbReference>
<keyword evidence="1" id="KW-0809">Transit peptide</keyword>
<keyword evidence="6" id="KW-1185">Reference proteome</keyword>
<feature type="region of interest" description="Disordered" evidence="3">
    <location>
        <begin position="1136"/>
        <end position="1219"/>
    </location>
</feature>
<evidence type="ECO:0000256" key="1">
    <source>
        <dbReference type="ARBA" id="ARBA00022946"/>
    </source>
</evidence>